<dbReference type="PROSITE" id="PS50294">
    <property type="entry name" value="WD_REPEATS_REGION"/>
    <property type="match status" value="2"/>
</dbReference>
<dbReference type="InterPro" id="IPR001680">
    <property type="entry name" value="WD40_rpt"/>
</dbReference>
<evidence type="ECO:0000256" key="3">
    <source>
        <dbReference type="PROSITE-ProRule" id="PRU00221"/>
    </source>
</evidence>
<keyword evidence="1 3" id="KW-0853">WD repeat</keyword>
<dbReference type="PANTHER" id="PTHR19879">
    <property type="entry name" value="TRANSCRIPTION INITIATION FACTOR TFIID"/>
    <property type="match status" value="1"/>
</dbReference>
<dbReference type="InterPro" id="IPR011047">
    <property type="entry name" value="Quinoprotein_ADH-like_sf"/>
</dbReference>
<gene>
    <name evidence="4" type="ORF">POLS_LOCUS2766</name>
</gene>
<comment type="caution">
    <text evidence="4">The sequence shown here is derived from an EMBL/GenBank/DDBJ whole genome shotgun (WGS) entry which is preliminary data.</text>
</comment>
<dbReference type="OrthoDB" id="674604at2759"/>
<dbReference type="Pfam" id="PF00400">
    <property type="entry name" value="WD40"/>
    <property type="match status" value="3"/>
</dbReference>
<dbReference type="PROSITE" id="PS00678">
    <property type="entry name" value="WD_REPEATS_1"/>
    <property type="match status" value="2"/>
</dbReference>
<evidence type="ECO:0000256" key="2">
    <source>
        <dbReference type="ARBA" id="ARBA00022737"/>
    </source>
</evidence>
<sequence length="826" mass="92532">MEKEIPVAVQYASCYWIRHLQQSTIDPTGDTDVLDFFQYRFLYWLETLALIGRLSDALVLMEVLGKKVSIPNTKPQSWSWLSKKLIGKSEMLRSPRNDVSIPLHLVLDDAKRFLRRHISTIENAPLQLYSSAMMFSPTSSITKQRYYHELSNWTLSKPGLTEEWESHLQQFVCSDLIGDVAISQGSNLLCVGLINGDVHLWEIATGIERKVLSTNEWISALGLSPDGSLLAIGFRDGGVSLWDLTTLSLLHSLETEGEVIQVAFSPSGNVVASCRRALHTWDVNTGVKLHTLIHQDSDDSWFQPRNLSLDCASIAIRTGHSKHEIRDTMTGATRWSIQDDSLLGGLERIDDYGRCQVSPNGNLVVLGLGCSPVKWALFDIATGKKRVWKPFKFYRNWHPSTRFAFSHDNELIAVSNDSRIEIFHIKKWKMLARLYDHKLHIEGLSFSPNSQLLACGTGWSVSLWDITTCERWHMSGSCTKQARKSISLVNGSMFESSDNESIFWDPKTLKSRNMKIPKTSLNKIALSLDGKLLASICFGGRVYLCDTGTGALKHTFPTKDVKRQRQTAAVGISPNCEFVAVVSKSGVVSIWNSTTGKRHLQILPRKQPKEEYSWLTKPQKIVFSLDSRLMALGFGDGVISIWGIEHDTACARTEFSYSDSEIWALAFSPDTKFLASGSNDSQLCLWDTTTGTKRRVLQVSPEDNHISGPSFMVFSRDGELVASALYSGLVTLWHVKSGTIHQTITTGAYLRSLFFSGTDLITNRGVLPLSDNSQSIFVSNDWIMVGRQRVVYIPPDYRESLAFVSGDIIGLLDSSGQVRTLRYNRP</sequence>
<dbReference type="Proteomes" id="UP001153618">
    <property type="component" value="Unassembled WGS sequence"/>
</dbReference>
<organism evidence="4 5">
    <name type="scientific">Penicillium olsonii</name>
    <dbReference type="NCBI Taxonomy" id="99116"/>
    <lineage>
        <taxon>Eukaryota</taxon>
        <taxon>Fungi</taxon>
        <taxon>Dikarya</taxon>
        <taxon>Ascomycota</taxon>
        <taxon>Pezizomycotina</taxon>
        <taxon>Eurotiomycetes</taxon>
        <taxon>Eurotiomycetidae</taxon>
        <taxon>Eurotiales</taxon>
        <taxon>Aspergillaceae</taxon>
        <taxon>Penicillium</taxon>
    </lineage>
</organism>
<keyword evidence="2" id="KW-0677">Repeat</keyword>
<evidence type="ECO:0000256" key="1">
    <source>
        <dbReference type="ARBA" id="ARBA00022574"/>
    </source>
</evidence>
<dbReference type="PROSITE" id="PS50082">
    <property type="entry name" value="WD_REPEATS_2"/>
    <property type="match status" value="2"/>
</dbReference>
<dbReference type="AlphaFoldDB" id="A0A9W4MRV5"/>
<evidence type="ECO:0000313" key="5">
    <source>
        <dbReference type="Proteomes" id="UP001153618"/>
    </source>
</evidence>
<evidence type="ECO:0000313" key="4">
    <source>
        <dbReference type="EMBL" id="CAG8033154.1"/>
    </source>
</evidence>
<feature type="repeat" description="WD" evidence="3">
    <location>
        <begin position="655"/>
        <end position="696"/>
    </location>
</feature>
<feature type="repeat" description="WD" evidence="3">
    <location>
        <begin position="211"/>
        <end position="252"/>
    </location>
</feature>
<proteinExistence type="predicted"/>
<dbReference type="InterPro" id="IPR015943">
    <property type="entry name" value="WD40/YVTN_repeat-like_dom_sf"/>
</dbReference>
<reference evidence="4" key="1">
    <citation type="submission" date="2021-07" db="EMBL/GenBank/DDBJ databases">
        <authorList>
            <person name="Branca A.L. A."/>
        </authorList>
    </citation>
    <scope>NUCLEOTIDE SEQUENCE</scope>
</reference>
<dbReference type="Gene3D" id="2.130.10.10">
    <property type="entry name" value="YVTN repeat-like/Quinoprotein amine dehydrogenase"/>
    <property type="match status" value="4"/>
</dbReference>
<dbReference type="EMBL" id="CAJVOS010000016">
    <property type="protein sequence ID" value="CAG8033154.1"/>
    <property type="molecule type" value="Genomic_DNA"/>
</dbReference>
<keyword evidence="5" id="KW-1185">Reference proteome</keyword>
<dbReference type="InterPro" id="IPR019775">
    <property type="entry name" value="WD40_repeat_CS"/>
</dbReference>
<dbReference type="SMART" id="SM00320">
    <property type="entry name" value="WD40"/>
    <property type="match status" value="10"/>
</dbReference>
<dbReference type="PANTHER" id="PTHR19879:SF9">
    <property type="entry name" value="TRANSCRIPTION INITIATION FACTOR TFIID SUBUNIT 5"/>
    <property type="match status" value="1"/>
</dbReference>
<protein>
    <submittedName>
        <fullName evidence="4">Uncharacterized protein</fullName>
    </submittedName>
</protein>
<name>A0A9W4MRV5_PENOL</name>
<accession>A0A9W4MRV5</accession>
<dbReference type="SUPFAM" id="SSF50998">
    <property type="entry name" value="Quinoprotein alcohol dehydrogenase-like"/>
    <property type="match status" value="2"/>
</dbReference>